<sequence length="125" mass="13780">MTSPMPDLRGGVAHGGVEWQVVTRAEGPSVLRVRRSPVVRGHGDCHAAVVQVWLLTNLFPKVGEGGNSKKPKEVTILRVMQMVVASSMYRQMQWARYAKRLERIAWRSGGTVPMSGQAVLGDRNT</sequence>
<dbReference type="HOGENOM" id="CLU_1996333_0_0_1"/>
<proteinExistence type="predicted"/>
<dbReference type="EnsemblPlants" id="OPUNC06G06800.1">
    <property type="protein sequence ID" value="OPUNC06G06800.1"/>
    <property type="gene ID" value="OPUNC06G06800"/>
</dbReference>
<organism evidence="1">
    <name type="scientific">Oryza punctata</name>
    <name type="common">Red rice</name>
    <dbReference type="NCBI Taxonomy" id="4537"/>
    <lineage>
        <taxon>Eukaryota</taxon>
        <taxon>Viridiplantae</taxon>
        <taxon>Streptophyta</taxon>
        <taxon>Embryophyta</taxon>
        <taxon>Tracheophyta</taxon>
        <taxon>Spermatophyta</taxon>
        <taxon>Magnoliopsida</taxon>
        <taxon>Liliopsida</taxon>
        <taxon>Poales</taxon>
        <taxon>Poaceae</taxon>
        <taxon>BOP clade</taxon>
        <taxon>Oryzoideae</taxon>
        <taxon>Oryzeae</taxon>
        <taxon>Oryzinae</taxon>
        <taxon>Oryza</taxon>
    </lineage>
</organism>
<protein>
    <submittedName>
        <fullName evidence="1">Uncharacterized protein</fullName>
    </submittedName>
</protein>
<dbReference type="AlphaFoldDB" id="A0A0E0L994"/>
<name>A0A0E0L994_ORYPU</name>
<evidence type="ECO:0000313" key="1">
    <source>
        <dbReference type="EnsemblPlants" id="OPUNC06G06800.1"/>
    </source>
</evidence>
<reference evidence="1" key="2">
    <citation type="submission" date="2018-05" db="EMBL/GenBank/DDBJ databases">
        <title>OpunRS2 (Oryza punctata Reference Sequence Version 2).</title>
        <authorList>
            <person name="Zhang J."/>
            <person name="Kudrna D."/>
            <person name="Lee S."/>
            <person name="Talag J."/>
            <person name="Welchert J."/>
            <person name="Wing R.A."/>
        </authorList>
    </citation>
    <scope>NUCLEOTIDE SEQUENCE [LARGE SCALE GENOMIC DNA]</scope>
</reference>
<evidence type="ECO:0000313" key="2">
    <source>
        <dbReference type="Proteomes" id="UP000026962"/>
    </source>
</evidence>
<dbReference type="Proteomes" id="UP000026962">
    <property type="component" value="Chromosome 6"/>
</dbReference>
<keyword evidence="2" id="KW-1185">Reference proteome</keyword>
<dbReference type="Gramene" id="OPUNC06G06800.1">
    <property type="protein sequence ID" value="OPUNC06G06800.1"/>
    <property type="gene ID" value="OPUNC06G06800"/>
</dbReference>
<accession>A0A0E0L994</accession>
<reference evidence="1" key="1">
    <citation type="submission" date="2015-04" db="UniProtKB">
        <authorList>
            <consortium name="EnsemblPlants"/>
        </authorList>
    </citation>
    <scope>IDENTIFICATION</scope>
</reference>